<keyword evidence="5" id="KW-0560">Oxidoreductase</keyword>
<feature type="domain" description="TauD/TfdA-like" evidence="7">
    <location>
        <begin position="10"/>
        <end position="271"/>
    </location>
</feature>
<evidence type="ECO:0000313" key="9">
    <source>
        <dbReference type="Proteomes" id="UP000186922"/>
    </source>
</evidence>
<dbReference type="PANTHER" id="PTHR30468">
    <property type="entry name" value="ALPHA-KETOGLUTARATE-DEPENDENT SULFONATE DIOXYGENASE"/>
    <property type="match status" value="1"/>
</dbReference>
<keyword evidence="3" id="KW-0479">Metal-binding</keyword>
<dbReference type="NCBIfam" id="NF007104">
    <property type="entry name" value="PRK09553.1"/>
    <property type="match status" value="1"/>
</dbReference>
<dbReference type="GO" id="GO:0006790">
    <property type="term" value="P:sulfur compound metabolic process"/>
    <property type="evidence" value="ECO:0007669"/>
    <property type="project" value="TreeGrafter"/>
</dbReference>
<dbReference type="InterPro" id="IPR003819">
    <property type="entry name" value="TauD/TfdA-like"/>
</dbReference>
<accession>A0A1D1V5J0</accession>
<evidence type="ECO:0000256" key="2">
    <source>
        <dbReference type="ARBA" id="ARBA00005896"/>
    </source>
</evidence>
<dbReference type="GO" id="GO:0016706">
    <property type="term" value="F:2-oxoglutarate-dependent dioxygenase activity"/>
    <property type="evidence" value="ECO:0007669"/>
    <property type="project" value="TreeGrafter"/>
</dbReference>
<evidence type="ECO:0000256" key="6">
    <source>
        <dbReference type="ARBA" id="ARBA00023004"/>
    </source>
</evidence>
<keyword evidence="9" id="KW-1185">Reference proteome</keyword>
<dbReference type="SUPFAM" id="SSF51197">
    <property type="entry name" value="Clavaminate synthase-like"/>
    <property type="match status" value="1"/>
</dbReference>
<comment type="caution">
    <text evidence="8">The sequence shown here is derived from an EMBL/GenBank/DDBJ whole genome shotgun (WGS) entry which is preliminary data.</text>
</comment>
<comment type="cofactor">
    <cofactor evidence="1">
        <name>Fe(2+)</name>
        <dbReference type="ChEBI" id="CHEBI:29033"/>
    </cofactor>
</comment>
<organism evidence="8 9">
    <name type="scientific">Ramazzottius varieornatus</name>
    <name type="common">Water bear</name>
    <name type="synonym">Tardigrade</name>
    <dbReference type="NCBI Taxonomy" id="947166"/>
    <lineage>
        <taxon>Eukaryota</taxon>
        <taxon>Metazoa</taxon>
        <taxon>Ecdysozoa</taxon>
        <taxon>Tardigrada</taxon>
        <taxon>Eutardigrada</taxon>
        <taxon>Parachela</taxon>
        <taxon>Hypsibioidea</taxon>
        <taxon>Ramazzottiidae</taxon>
        <taxon>Ramazzottius</taxon>
    </lineage>
</organism>
<dbReference type="GO" id="GO:0005737">
    <property type="term" value="C:cytoplasm"/>
    <property type="evidence" value="ECO:0007669"/>
    <property type="project" value="TreeGrafter"/>
</dbReference>
<evidence type="ECO:0000256" key="4">
    <source>
        <dbReference type="ARBA" id="ARBA00022964"/>
    </source>
</evidence>
<evidence type="ECO:0000256" key="5">
    <source>
        <dbReference type="ARBA" id="ARBA00023002"/>
    </source>
</evidence>
<keyword evidence="6" id="KW-0408">Iron</keyword>
<name>A0A1D1V5J0_RAMVA</name>
<gene>
    <name evidence="8" type="primary">RvY_08325-1</name>
    <name evidence="8" type="synonym">RvY_08325.1</name>
    <name evidence="8" type="ORF">RvY_08325</name>
</gene>
<keyword evidence="4" id="KW-0223">Dioxygenase</keyword>
<comment type="similarity">
    <text evidence="2">Belongs to the TfdA dioxygenase family.</text>
</comment>
<evidence type="ECO:0000256" key="3">
    <source>
        <dbReference type="ARBA" id="ARBA00022723"/>
    </source>
</evidence>
<dbReference type="EMBL" id="BDGG01000003">
    <property type="protein sequence ID" value="GAU96961.1"/>
    <property type="molecule type" value="Genomic_DNA"/>
</dbReference>
<dbReference type="Gene3D" id="3.60.130.10">
    <property type="entry name" value="Clavaminate synthase-like"/>
    <property type="match status" value="1"/>
</dbReference>
<sequence>MSAGSTDMSIRPLTPAIGAVIEGVNLRHDLDKTTLDRIHQALVTHKVIFFPRQSISPEQQRSFALHFGELHIHPIMPSIKEAAGIIELAPTTDNPPGTDIWHTDVTFIKKPPMGAVLVAKVLPPCGGDTCWSSNIAAYNALSEPFRCFLDGLTALHDFKHAFKLEDAHGDEQKLSQATEKNPPVVHPVVRVHPVTGQKGLFVNRAFTSRIVELSKLESDTVLQYLFLHCTKPEFTVRWKWSVGDVAFWDNRSTQHYALNDYLPLGRIMHRAAILGDEPRGPVPA</sequence>
<dbReference type="OrthoDB" id="10257314at2759"/>
<dbReference type="InterPro" id="IPR042098">
    <property type="entry name" value="TauD-like_sf"/>
</dbReference>
<dbReference type="STRING" id="947166.A0A1D1V5J0"/>
<reference evidence="8 9" key="1">
    <citation type="journal article" date="2016" name="Nat. Commun.">
        <title>Extremotolerant tardigrade genome and improved radiotolerance of human cultured cells by tardigrade-unique protein.</title>
        <authorList>
            <person name="Hashimoto T."/>
            <person name="Horikawa D.D."/>
            <person name="Saito Y."/>
            <person name="Kuwahara H."/>
            <person name="Kozuka-Hata H."/>
            <person name="Shin-I T."/>
            <person name="Minakuchi Y."/>
            <person name="Ohishi K."/>
            <person name="Motoyama A."/>
            <person name="Aizu T."/>
            <person name="Enomoto A."/>
            <person name="Kondo K."/>
            <person name="Tanaka S."/>
            <person name="Hara Y."/>
            <person name="Koshikawa S."/>
            <person name="Sagara H."/>
            <person name="Miura T."/>
            <person name="Yokobori S."/>
            <person name="Miyagawa K."/>
            <person name="Suzuki Y."/>
            <person name="Kubo T."/>
            <person name="Oyama M."/>
            <person name="Kohara Y."/>
            <person name="Fujiyama A."/>
            <person name="Arakawa K."/>
            <person name="Katayama T."/>
            <person name="Toyoda A."/>
            <person name="Kunieda T."/>
        </authorList>
    </citation>
    <scope>NUCLEOTIDE SEQUENCE [LARGE SCALE GENOMIC DNA]</scope>
    <source>
        <strain evidence="8 9">YOKOZUNA-1</strain>
    </source>
</reference>
<proteinExistence type="inferred from homology"/>
<evidence type="ECO:0000313" key="8">
    <source>
        <dbReference type="EMBL" id="GAU96961.1"/>
    </source>
</evidence>
<dbReference type="FunFam" id="3.60.130.10:FF:000002">
    <property type="entry name" value="Alpha-ketoglutarate-dependent taurine dioxygenase"/>
    <property type="match status" value="1"/>
</dbReference>
<dbReference type="AlphaFoldDB" id="A0A1D1V5J0"/>
<protein>
    <recommendedName>
        <fullName evidence="7">TauD/TfdA-like domain-containing protein</fullName>
    </recommendedName>
</protein>
<dbReference type="Pfam" id="PF02668">
    <property type="entry name" value="TauD"/>
    <property type="match status" value="1"/>
</dbReference>
<dbReference type="GO" id="GO:0046872">
    <property type="term" value="F:metal ion binding"/>
    <property type="evidence" value="ECO:0007669"/>
    <property type="project" value="UniProtKB-KW"/>
</dbReference>
<evidence type="ECO:0000256" key="1">
    <source>
        <dbReference type="ARBA" id="ARBA00001954"/>
    </source>
</evidence>
<evidence type="ECO:0000259" key="7">
    <source>
        <dbReference type="Pfam" id="PF02668"/>
    </source>
</evidence>
<dbReference type="Proteomes" id="UP000186922">
    <property type="component" value="Unassembled WGS sequence"/>
</dbReference>
<dbReference type="InterPro" id="IPR051323">
    <property type="entry name" value="AtsK-like"/>
</dbReference>
<dbReference type="PANTHER" id="PTHR30468:SF1">
    <property type="entry name" value="ALPHA-KETOGLUTARATE-DEPENDENT SULFONATE DIOXYGENASE"/>
    <property type="match status" value="1"/>
</dbReference>